<evidence type="ECO:0000313" key="8">
    <source>
        <dbReference type="Proteomes" id="UP001189429"/>
    </source>
</evidence>
<reference evidence="7" key="1">
    <citation type="submission" date="2023-10" db="EMBL/GenBank/DDBJ databases">
        <authorList>
            <person name="Chen Y."/>
            <person name="Shah S."/>
            <person name="Dougan E. K."/>
            <person name="Thang M."/>
            <person name="Chan C."/>
        </authorList>
    </citation>
    <scope>NUCLEOTIDE SEQUENCE [LARGE SCALE GENOMIC DNA]</scope>
</reference>
<evidence type="ECO:0000256" key="1">
    <source>
        <dbReference type="ARBA" id="ARBA00004141"/>
    </source>
</evidence>
<dbReference type="EMBL" id="CAUYUJ010014649">
    <property type="protein sequence ID" value="CAK0844247.1"/>
    <property type="molecule type" value="Genomic_DNA"/>
</dbReference>
<feature type="domain" description="Ion transport" evidence="6">
    <location>
        <begin position="2"/>
        <end position="101"/>
    </location>
</feature>
<dbReference type="SUPFAM" id="SSF81324">
    <property type="entry name" value="Voltage-gated potassium channels"/>
    <property type="match status" value="1"/>
</dbReference>
<evidence type="ECO:0000256" key="2">
    <source>
        <dbReference type="ARBA" id="ARBA00022692"/>
    </source>
</evidence>
<evidence type="ECO:0000256" key="5">
    <source>
        <dbReference type="SAM" id="Phobius"/>
    </source>
</evidence>
<accession>A0ABN9TEM5</accession>
<proteinExistence type="predicted"/>
<name>A0ABN9TEM5_9DINO</name>
<keyword evidence="8" id="KW-1185">Reference proteome</keyword>
<organism evidence="7 8">
    <name type="scientific">Prorocentrum cordatum</name>
    <dbReference type="NCBI Taxonomy" id="2364126"/>
    <lineage>
        <taxon>Eukaryota</taxon>
        <taxon>Sar</taxon>
        <taxon>Alveolata</taxon>
        <taxon>Dinophyceae</taxon>
        <taxon>Prorocentrales</taxon>
        <taxon>Prorocentraceae</taxon>
        <taxon>Prorocentrum</taxon>
    </lineage>
</organism>
<feature type="transmembrane region" description="Helical" evidence="5">
    <location>
        <begin position="38"/>
        <end position="59"/>
    </location>
</feature>
<comment type="caution">
    <text evidence="7">The sequence shown here is derived from an EMBL/GenBank/DDBJ whole genome shotgun (WGS) entry which is preliminary data.</text>
</comment>
<evidence type="ECO:0000313" key="7">
    <source>
        <dbReference type="EMBL" id="CAK0844247.1"/>
    </source>
</evidence>
<sequence>MRMLRIFRLAKALRVLRLISMIKPLRVLLKSLASTMGTLGWCLLMFAVILFLFSLVFVLRVANYFRDSGDDLNPAEVSRLMAAYGSVSRTMLTAWSDSYAALVVMIGQSITRRWSQQDF</sequence>
<dbReference type="InterPro" id="IPR005821">
    <property type="entry name" value="Ion_trans_dom"/>
</dbReference>
<gene>
    <name evidence="7" type="ORF">PCOR1329_LOCUS38388</name>
</gene>
<dbReference type="Pfam" id="PF00520">
    <property type="entry name" value="Ion_trans"/>
    <property type="match status" value="1"/>
</dbReference>
<comment type="subcellular location">
    <subcellularLocation>
        <location evidence="1">Membrane</location>
        <topology evidence="1">Multi-pass membrane protein</topology>
    </subcellularLocation>
</comment>
<evidence type="ECO:0000256" key="3">
    <source>
        <dbReference type="ARBA" id="ARBA00022989"/>
    </source>
</evidence>
<keyword evidence="4 5" id="KW-0472">Membrane</keyword>
<protein>
    <recommendedName>
        <fullName evidence="6">Ion transport domain-containing protein</fullName>
    </recommendedName>
</protein>
<keyword evidence="3 5" id="KW-1133">Transmembrane helix</keyword>
<dbReference type="Proteomes" id="UP001189429">
    <property type="component" value="Unassembled WGS sequence"/>
</dbReference>
<keyword evidence="2 5" id="KW-0812">Transmembrane</keyword>
<evidence type="ECO:0000256" key="4">
    <source>
        <dbReference type="ARBA" id="ARBA00023136"/>
    </source>
</evidence>
<evidence type="ECO:0000259" key="6">
    <source>
        <dbReference type="Pfam" id="PF00520"/>
    </source>
</evidence>
<dbReference type="Gene3D" id="1.10.287.70">
    <property type="match status" value="1"/>
</dbReference>